<sequence length="105" mass="11585">MSLRHVDVMWAQGARKLDIVYELAHEIGVPPPPMFTGSTEPRTIFVLINDRLGLGIDERLGKPDLARCIVEASGESWHPDYASRGATVTKPGLLAVLDAVRYFLV</sequence>
<organism evidence="1">
    <name type="scientific">freshwater metagenome</name>
    <dbReference type="NCBI Taxonomy" id="449393"/>
    <lineage>
        <taxon>unclassified sequences</taxon>
        <taxon>metagenomes</taxon>
        <taxon>ecological metagenomes</taxon>
    </lineage>
</organism>
<dbReference type="EMBL" id="CAFBNE010000013">
    <property type="protein sequence ID" value="CAB4937284.1"/>
    <property type="molecule type" value="Genomic_DNA"/>
</dbReference>
<protein>
    <submittedName>
        <fullName evidence="1">Unannotated protein</fullName>
    </submittedName>
</protein>
<dbReference type="AlphaFoldDB" id="A0A6J7J3U9"/>
<evidence type="ECO:0000313" key="1">
    <source>
        <dbReference type="EMBL" id="CAB4937284.1"/>
    </source>
</evidence>
<accession>A0A6J7J3U9</accession>
<gene>
    <name evidence="1" type="ORF">UFOPK3772_00656</name>
</gene>
<name>A0A6J7J3U9_9ZZZZ</name>
<reference evidence="1" key="1">
    <citation type="submission" date="2020-05" db="EMBL/GenBank/DDBJ databases">
        <authorList>
            <person name="Chiriac C."/>
            <person name="Salcher M."/>
            <person name="Ghai R."/>
            <person name="Kavagutti S V."/>
        </authorList>
    </citation>
    <scope>NUCLEOTIDE SEQUENCE</scope>
</reference>
<proteinExistence type="predicted"/>